<dbReference type="PANTHER" id="PTHR43674:SF16">
    <property type="entry name" value="CARBON-NITROGEN FAMILY, PUTATIVE (AFU_ORTHOLOGUE AFUA_5G02350)-RELATED"/>
    <property type="match status" value="1"/>
</dbReference>
<gene>
    <name evidence="3" type="primary">amiF</name>
    <name evidence="3" type="ORF">BEH84_04575</name>
</gene>
<dbReference type="AlphaFoldDB" id="A0A1E3AQ02"/>
<dbReference type="Proteomes" id="UP000095003">
    <property type="component" value="Unassembled WGS sequence"/>
</dbReference>
<evidence type="ECO:0000313" key="3">
    <source>
        <dbReference type="EMBL" id="ODM10206.1"/>
    </source>
</evidence>
<dbReference type="SUPFAM" id="SSF56317">
    <property type="entry name" value="Carbon-nitrogen hydrolase"/>
    <property type="match status" value="1"/>
</dbReference>
<dbReference type="InterPro" id="IPR036526">
    <property type="entry name" value="C-N_Hydrolase_sf"/>
</dbReference>
<comment type="caution">
    <text evidence="3">The sequence shown here is derived from an EMBL/GenBank/DDBJ whole genome shotgun (WGS) entry which is preliminary data.</text>
</comment>
<protein>
    <submittedName>
        <fullName evidence="3">Formamidase</fullName>
        <ecNumber evidence="3">3.5.1.49</ecNumber>
    </submittedName>
</protein>
<dbReference type="PROSITE" id="PS50263">
    <property type="entry name" value="CN_HYDROLASE"/>
    <property type="match status" value="1"/>
</dbReference>
<dbReference type="InterPro" id="IPR003010">
    <property type="entry name" value="C-N_Hydrolase"/>
</dbReference>
<organism evidence="3 4">
    <name type="scientific">Eisenbergiella tayi</name>
    <dbReference type="NCBI Taxonomy" id="1432052"/>
    <lineage>
        <taxon>Bacteria</taxon>
        <taxon>Bacillati</taxon>
        <taxon>Bacillota</taxon>
        <taxon>Clostridia</taxon>
        <taxon>Lachnospirales</taxon>
        <taxon>Lachnospiraceae</taxon>
        <taxon>Eisenbergiella</taxon>
    </lineage>
</organism>
<proteinExistence type="predicted"/>
<evidence type="ECO:0000256" key="1">
    <source>
        <dbReference type="ARBA" id="ARBA00022801"/>
    </source>
</evidence>
<dbReference type="EC" id="3.5.1.49" evidence="3"/>
<evidence type="ECO:0000313" key="4">
    <source>
        <dbReference type="Proteomes" id="UP000095003"/>
    </source>
</evidence>
<dbReference type="GO" id="GO:0004328">
    <property type="term" value="F:formamidase activity"/>
    <property type="evidence" value="ECO:0007669"/>
    <property type="project" value="UniProtKB-EC"/>
</dbReference>
<keyword evidence="1 3" id="KW-0378">Hydrolase</keyword>
<dbReference type="EMBL" id="MCGI01000004">
    <property type="protein sequence ID" value="ODM10206.1"/>
    <property type="molecule type" value="Genomic_DNA"/>
</dbReference>
<sequence>MKDVIKVSTVAFNAKWGEKERNLNRMTGYIEAAVSEGSNIIVFPEMGLTGYDDEEDKPKPEKIQYKLAETVPGKSSEVIAELTKKLGIYAVFGLPERDPDDESKIYNAACVCGPDGIVGSYHKIHLPYPEPHWASRGTAPFIFDTEWGPIGLGICYDTYSFPELMRYYAAKGCRLYINCTALAKCHGIAMGSATLEAGCIINQIYIVSSNLAGKDLCNVFWGGSSIIGPSTNVWEAEYFAGYPFTDPRAIQNKMYTAVIDLALASREIFEPNELINGATDFRPDIYKELMEDLLKDPKFRKKECGSK</sequence>
<dbReference type="RefSeq" id="WP_009250217.1">
    <property type="nucleotide sequence ID" value="NZ_MCGI01000004.1"/>
</dbReference>
<reference evidence="3 4" key="1">
    <citation type="submission" date="2016-07" db="EMBL/GenBank/DDBJ databases">
        <title>Characterization of isolates of Eisenbergiella tayi derived from blood cultures, using whole genome sequencing.</title>
        <authorList>
            <person name="Burdz T."/>
            <person name="Wiebe D."/>
            <person name="Huynh C."/>
            <person name="Bernard K."/>
        </authorList>
    </citation>
    <scope>NUCLEOTIDE SEQUENCE [LARGE SCALE GENOMIC DNA]</scope>
    <source>
        <strain evidence="3 4">NML 120489</strain>
    </source>
</reference>
<dbReference type="CDD" id="cd07197">
    <property type="entry name" value="nitrilase"/>
    <property type="match status" value="1"/>
</dbReference>
<accession>A0A1E3AQ02</accession>
<feature type="domain" description="CN hydrolase" evidence="2">
    <location>
        <begin position="5"/>
        <end position="261"/>
    </location>
</feature>
<dbReference type="Pfam" id="PF00795">
    <property type="entry name" value="CN_hydrolase"/>
    <property type="match status" value="1"/>
</dbReference>
<dbReference type="Gene3D" id="3.60.110.10">
    <property type="entry name" value="Carbon-nitrogen hydrolase"/>
    <property type="match status" value="1"/>
</dbReference>
<name>A0A1E3AQ02_9FIRM</name>
<dbReference type="InterPro" id="IPR050345">
    <property type="entry name" value="Aliph_Amidase/BUP"/>
</dbReference>
<evidence type="ECO:0000259" key="2">
    <source>
        <dbReference type="PROSITE" id="PS50263"/>
    </source>
</evidence>
<dbReference type="PANTHER" id="PTHR43674">
    <property type="entry name" value="NITRILASE C965.09-RELATED"/>
    <property type="match status" value="1"/>
</dbReference>